<sequence>MELSCKIYVDSDLSCPQLANLVAQWVGGSIRGVTVHGSGYEIDILANNKADVRHKKEFPDGFLYFTRLVEFYTDAGEPVARQAAMVTRILEAFWASNVPAVAAWMMKTCCCIGAVREAMISRGRLRRCDAFAILAEPSHL</sequence>
<protein>
    <submittedName>
        <fullName evidence="1">Uncharacterized protein</fullName>
    </submittedName>
</protein>
<proteinExistence type="predicted"/>
<evidence type="ECO:0000313" key="2">
    <source>
        <dbReference type="Proteomes" id="UP000000263"/>
    </source>
</evidence>
<dbReference type="STRING" id="383372.Rcas_1720"/>
<accession>A7NJZ2</accession>
<dbReference type="EMBL" id="CP000804">
    <property type="protein sequence ID" value="ABU57812.1"/>
    <property type="molecule type" value="Genomic_DNA"/>
</dbReference>
<dbReference type="Proteomes" id="UP000000263">
    <property type="component" value="Chromosome"/>
</dbReference>
<dbReference type="HOGENOM" id="CLU_1833690_0_0_0"/>
<evidence type="ECO:0000313" key="1">
    <source>
        <dbReference type="EMBL" id="ABU57812.1"/>
    </source>
</evidence>
<dbReference type="KEGG" id="rca:Rcas_1720"/>
<reference evidence="1 2" key="1">
    <citation type="submission" date="2007-08" db="EMBL/GenBank/DDBJ databases">
        <title>Complete sequence of Roseiflexus castenholzii DSM 13941.</title>
        <authorList>
            <consortium name="US DOE Joint Genome Institute"/>
            <person name="Copeland A."/>
            <person name="Lucas S."/>
            <person name="Lapidus A."/>
            <person name="Barry K."/>
            <person name="Glavina del Rio T."/>
            <person name="Dalin E."/>
            <person name="Tice H."/>
            <person name="Pitluck S."/>
            <person name="Thompson L.S."/>
            <person name="Brettin T."/>
            <person name="Bruce D."/>
            <person name="Detter J.C."/>
            <person name="Han C."/>
            <person name="Tapia R."/>
            <person name="Schmutz J."/>
            <person name="Larimer F."/>
            <person name="Land M."/>
            <person name="Hauser L."/>
            <person name="Kyrpides N."/>
            <person name="Mikhailova N."/>
            <person name="Bryant D.A."/>
            <person name="Hanada S."/>
            <person name="Tsukatani Y."/>
            <person name="Richardson P."/>
        </authorList>
    </citation>
    <scope>NUCLEOTIDE SEQUENCE [LARGE SCALE GENOMIC DNA]</scope>
    <source>
        <strain evidence="2">DSM 13941 / HLO8</strain>
    </source>
</reference>
<organism evidence="1 2">
    <name type="scientific">Roseiflexus castenholzii (strain DSM 13941 / HLO8)</name>
    <dbReference type="NCBI Taxonomy" id="383372"/>
    <lineage>
        <taxon>Bacteria</taxon>
        <taxon>Bacillati</taxon>
        <taxon>Chloroflexota</taxon>
        <taxon>Chloroflexia</taxon>
        <taxon>Chloroflexales</taxon>
        <taxon>Roseiflexineae</taxon>
        <taxon>Roseiflexaceae</taxon>
        <taxon>Roseiflexus</taxon>
    </lineage>
</organism>
<dbReference type="AlphaFoldDB" id="A7NJZ2"/>
<name>A7NJZ2_ROSCS</name>
<gene>
    <name evidence="1" type="ordered locus">Rcas_1720</name>
</gene>
<keyword evidence="2" id="KW-1185">Reference proteome</keyword>